<evidence type="ECO:0000313" key="1">
    <source>
        <dbReference type="EMBL" id="MBU9713661.1"/>
    </source>
</evidence>
<name>A0ABS6JJ38_9BACI</name>
<keyword evidence="2" id="KW-1185">Reference proteome</keyword>
<organism evidence="1 2">
    <name type="scientific">Evansella tamaricis</name>
    <dbReference type="NCBI Taxonomy" id="2069301"/>
    <lineage>
        <taxon>Bacteria</taxon>
        <taxon>Bacillati</taxon>
        <taxon>Bacillota</taxon>
        <taxon>Bacilli</taxon>
        <taxon>Bacillales</taxon>
        <taxon>Bacillaceae</taxon>
        <taxon>Evansella</taxon>
    </lineage>
</organism>
<protein>
    <submittedName>
        <fullName evidence="1">Uncharacterized protein</fullName>
    </submittedName>
</protein>
<sequence length="396" mass="45984">MGWTKKKNAICFFELKEYIKILSTKKHGEIVNFKKEFCQKMLDKYVLLREHSVEAVFQHMDYLYLLAMGEKEPADIDKCYKGILIDAKDKFQDMEESVVEDETSEIVIASNYDEEEKITLTDEEIESLLSFVGYGDFKETKIAFMGIEGGLGGKSAKENIDLICNKYKSGTVNFLESDIWKRGYWKTGEWTPGKKGDVPNSPFLYLSSRMILALESGQEEISEWFKPGDIRKNMYVRKFLMEEGLYSNRKGIKTALIDWRPLPRNDEKTPLPYSNVKQDDYIAAFSFKKNASRTYKEWVEKREGLIKELIYKFEIPLLLSFGGLDYKQKIFKKIYPEIIFQSVILEPSGKEIIISKDKVGVNTTIILAKFLSYEHFGLTGAHDLTRYIRENKLIDL</sequence>
<gene>
    <name evidence="1" type="ORF">KS419_18180</name>
</gene>
<reference evidence="1 2" key="1">
    <citation type="submission" date="2021-06" db="EMBL/GenBank/DDBJ databases">
        <title>Bacillus sp. RD4P76, an endophyte from a halophyte.</title>
        <authorList>
            <person name="Sun J.-Q."/>
        </authorList>
    </citation>
    <scope>NUCLEOTIDE SEQUENCE [LARGE SCALE GENOMIC DNA]</scope>
    <source>
        <strain evidence="1 2">CGMCC 1.15917</strain>
    </source>
</reference>
<dbReference type="RefSeq" id="WP_217067812.1">
    <property type="nucleotide sequence ID" value="NZ_JAHQCS010000147.1"/>
</dbReference>
<dbReference type="EMBL" id="JAHQCS010000147">
    <property type="protein sequence ID" value="MBU9713661.1"/>
    <property type="molecule type" value="Genomic_DNA"/>
</dbReference>
<evidence type="ECO:0000313" key="2">
    <source>
        <dbReference type="Proteomes" id="UP000784880"/>
    </source>
</evidence>
<comment type="caution">
    <text evidence="1">The sequence shown here is derived from an EMBL/GenBank/DDBJ whole genome shotgun (WGS) entry which is preliminary data.</text>
</comment>
<dbReference type="Proteomes" id="UP000784880">
    <property type="component" value="Unassembled WGS sequence"/>
</dbReference>
<accession>A0ABS6JJ38</accession>
<proteinExistence type="predicted"/>